<dbReference type="PRINTS" id="PR00095">
    <property type="entry name" value="ANTSNTHASEI"/>
</dbReference>
<dbReference type="EMBL" id="CP018155">
    <property type="protein sequence ID" value="APG66222.1"/>
    <property type="molecule type" value="Genomic_DNA"/>
</dbReference>
<reference evidence="2 3" key="1">
    <citation type="submission" date="2016-11" db="EMBL/GenBank/DDBJ databases">
        <title>Tenacibaculum sp. LPB0136, isolated from marine environment.</title>
        <authorList>
            <person name="Kim E."/>
            <person name="Yi H."/>
        </authorList>
    </citation>
    <scope>NUCLEOTIDE SEQUENCE [LARGE SCALE GENOMIC DNA]</scope>
    <source>
        <strain evidence="2 3">LPB0136</strain>
    </source>
</reference>
<dbReference type="InterPro" id="IPR005801">
    <property type="entry name" value="ADC_synthase"/>
</dbReference>
<proteinExistence type="predicted"/>
<evidence type="ECO:0000313" key="2">
    <source>
        <dbReference type="EMBL" id="APG66222.1"/>
    </source>
</evidence>
<gene>
    <name evidence="2" type="ORF">LPB136_12940</name>
</gene>
<dbReference type="Gene3D" id="3.60.120.10">
    <property type="entry name" value="Anthranilate synthase"/>
    <property type="match status" value="1"/>
</dbReference>
<dbReference type="PANTHER" id="PTHR11236">
    <property type="entry name" value="AMINOBENZOATE/ANTHRANILATE SYNTHASE"/>
    <property type="match status" value="1"/>
</dbReference>
<dbReference type="AlphaFoldDB" id="A0A1L3JMA4"/>
<dbReference type="GO" id="GO:0008153">
    <property type="term" value="P:4-aminobenzoate biosynthetic process"/>
    <property type="evidence" value="ECO:0007669"/>
    <property type="project" value="TreeGrafter"/>
</dbReference>
<dbReference type="PANTHER" id="PTHR11236:SF18">
    <property type="entry name" value="AMINODEOXYCHORISMATE SYNTHASE"/>
    <property type="match status" value="1"/>
</dbReference>
<evidence type="ECO:0000259" key="1">
    <source>
        <dbReference type="Pfam" id="PF00425"/>
    </source>
</evidence>
<evidence type="ECO:0000313" key="3">
    <source>
        <dbReference type="Proteomes" id="UP000181898"/>
    </source>
</evidence>
<dbReference type="GO" id="GO:0005737">
    <property type="term" value="C:cytoplasm"/>
    <property type="evidence" value="ECO:0007669"/>
    <property type="project" value="TreeGrafter"/>
</dbReference>
<organism evidence="2 3">
    <name type="scientific">Tenacibaculum todarodis</name>
    <dbReference type="NCBI Taxonomy" id="1850252"/>
    <lineage>
        <taxon>Bacteria</taxon>
        <taxon>Pseudomonadati</taxon>
        <taxon>Bacteroidota</taxon>
        <taxon>Flavobacteriia</taxon>
        <taxon>Flavobacteriales</taxon>
        <taxon>Flavobacteriaceae</taxon>
        <taxon>Tenacibaculum</taxon>
    </lineage>
</organism>
<dbReference type="InterPro" id="IPR019999">
    <property type="entry name" value="Anth_synth_I-like"/>
</dbReference>
<dbReference type="GO" id="GO:0000162">
    <property type="term" value="P:L-tryptophan biosynthetic process"/>
    <property type="evidence" value="ECO:0007669"/>
    <property type="project" value="TreeGrafter"/>
</dbReference>
<dbReference type="STRING" id="1850252.LPB136_12940"/>
<keyword evidence="3" id="KW-1185">Reference proteome</keyword>
<dbReference type="InterPro" id="IPR015890">
    <property type="entry name" value="Chorismate_C"/>
</dbReference>
<dbReference type="SUPFAM" id="SSF56322">
    <property type="entry name" value="ADC synthase"/>
    <property type="match status" value="1"/>
</dbReference>
<name>A0A1L3JMA4_9FLAO</name>
<sequence length="440" mass="51206">MPIRTTQTFSIDSPSEFKQRLFQWSQQFETIIWLDSNNYQQQYSSFDSCLAVEEFTSIKTDYHGAFEKLKEYQSYTKDYIFGYISYDVKNDIEQLSSNNFDGLDFSDLYFFQPQKLIFIKGNTVEFQYLRMIDDEIEEDFEEIIKTNTNVTSSVVEKYSEQEKIKIKLRIHKDEYYQKVEKMLAHIRRGDIYEANFCQEFYTENTSINPLEVFQHLNEISEPPFATFLKLEHQYLLSATPERYIKKEGTKVISQPIKGTAKRLINKVEDAKISFDLAHDKKEQAENVMIVDLVRNDLSKTAKKGSVKVEELCKVYTFKQVHQMVSTIVSEVEHTTHPVDIIKETFPMGSMTGAPKVSAMKIIENLEETKRGLYSGTVGYFTPTGDFDFNVVIRSILYNEEKKYISYSVGGAITAKSTPEKEYEECLLKAKAMKYVLLNSK</sequence>
<dbReference type="KEGG" id="ten:LPB136_12940"/>
<dbReference type="GO" id="GO:0046820">
    <property type="term" value="F:4-amino-4-deoxychorismate synthase activity"/>
    <property type="evidence" value="ECO:0007669"/>
    <property type="project" value="TreeGrafter"/>
</dbReference>
<dbReference type="Pfam" id="PF00425">
    <property type="entry name" value="Chorismate_bind"/>
    <property type="match status" value="1"/>
</dbReference>
<dbReference type="Proteomes" id="UP000181898">
    <property type="component" value="Chromosome"/>
</dbReference>
<dbReference type="OrthoDB" id="9803598at2"/>
<feature type="domain" description="Chorismate-utilising enzyme C-terminal" evidence="1">
    <location>
        <begin position="172"/>
        <end position="428"/>
    </location>
</feature>
<accession>A0A1L3JMA4</accession>
<dbReference type="RefSeq" id="WP_072556745.1">
    <property type="nucleotide sequence ID" value="NZ_CP018155.1"/>
</dbReference>
<protein>
    <submittedName>
        <fullName evidence="2">Aminodeoxychorismate synthase component I</fullName>
    </submittedName>
</protein>